<dbReference type="STRING" id="314230.DSM3645_00855"/>
<gene>
    <name evidence="1" type="ORF">DSM3645_00855</name>
</gene>
<name>A3ZMP6_9BACT</name>
<dbReference type="EMBL" id="AANZ01000002">
    <property type="protein sequence ID" value="EAQ82219.1"/>
    <property type="molecule type" value="Genomic_DNA"/>
</dbReference>
<accession>A3ZMP6</accession>
<comment type="caution">
    <text evidence="1">The sequence shown here is derived from an EMBL/GenBank/DDBJ whole genome shotgun (WGS) entry which is preliminary data.</text>
</comment>
<dbReference type="PANTHER" id="PTHR33321">
    <property type="match status" value="1"/>
</dbReference>
<dbReference type="Pfam" id="PF04450">
    <property type="entry name" value="BSP"/>
    <property type="match status" value="1"/>
</dbReference>
<proteinExistence type="predicted"/>
<evidence type="ECO:0000313" key="1">
    <source>
        <dbReference type="EMBL" id="EAQ82219.1"/>
    </source>
</evidence>
<evidence type="ECO:0000313" key="2">
    <source>
        <dbReference type="Proteomes" id="UP000004358"/>
    </source>
</evidence>
<dbReference type="Proteomes" id="UP000004358">
    <property type="component" value="Unassembled WGS sequence"/>
</dbReference>
<evidence type="ECO:0008006" key="3">
    <source>
        <dbReference type="Google" id="ProtNLM"/>
    </source>
</evidence>
<dbReference type="PANTHER" id="PTHR33321:SF12">
    <property type="entry name" value="PLANT BASIC SECRETORY PROTEIN (BSP) FAMILY PROTEIN"/>
    <property type="match status" value="1"/>
</dbReference>
<dbReference type="HOGENOM" id="CLU_093072_0_0_0"/>
<organism evidence="1 2">
    <name type="scientific">Blastopirellula marina DSM 3645</name>
    <dbReference type="NCBI Taxonomy" id="314230"/>
    <lineage>
        <taxon>Bacteria</taxon>
        <taxon>Pseudomonadati</taxon>
        <taxon>Planctomycetota</taxon>
        <taxon>Planctomycetia</taxon>
        <taxon>Pirellulales</taxon>
        <taxon>Pirellulaceae</taxon>
        <taxon>Blastopirellula</taxon>
    </lineage>
</organism>
<reference evidence="1 2" key="1">
    <citation type="submission" date="2006-02" db="EMBL/GenBank/DDBJ databases">
        <authorList>
            <person name="Amann R."/>
            <person name="Ferriera S."/>
            <person name="Johnson J."/>
            <person name="Kravitz S."/>
            <person name="Halpern A."/>
            <person name="Remington K."/>
            <person name="Beeson K."/>
            <person name="Tran B."/>
            <person name="Rogers Y.-H."/>
            <person name="Friedman R."/>
            <person name="Venter J.C."/>
        </authorList>
    </citation>
    <scope>NUCLEOTIDE SEQUENCE [LARGE SCALE GENOMIC DNA]</scope>
    <source>
        <strain evidence="1 2">DSM 3645</strain>
    </source>
</reference>
<protein>
    <recommendedName>
        <fullName evidence="3">Secretory protein</fullName>
    </recommendedName>
</protein>
<sequence>MTAGLGYDQTMRSAVIPETKEKNLVKLQFACLALLLPFCLATTGRAADDLASKWYPATAVAPETPEFVLVTDEVAADESAKAWGEQAKQLCDQWFPLICHLLHTEDWTPPQRVELVLKKEQDAPGVTIGSNIYISAAWIKSHPEDFGMVIHELTHVVQSYPHSRGKPGWLVEGIADYVRYWKYEAERPRYPLNRNRAKYTDGYNNTAAFLAFLTWKYDRRIVPKLDAALRTRRYNDKMFETLTGKNLDDLWADFLANNPMA</sequence>
<dbReference type="InterPro" id="IPR007541">
    <property type="entry name" value="Uncharacterised_BSP"/>
</dbReference>
<dbReference type="AlphaFoldDB" id="A3ZMP6"/>